<dbReference type="InterPro" id="IPR036179">
    <property type="entry name" value="Ig-like_dom_sf"/>
</dbReference>
<keyword evidence="6" id="KW-1185">Reference proteome</keyword>
<protein>
    <recommendedName>
        <fullName evidence="4">Ig-like domain-containing protein</fullName>
    </recommendedName>
</protein>
<dbReference type="PANTHER" id="PTHR23268">
    <property type="entry name" value="T-CELL RECEPTOR BETA CHAIN"/>
    <property type="match status" value="1"/>
</dbReference>
<accession>A0ABR3LYX0</accession>
<feature type="chain" id="PRO_5046655970" description="Ig-like domain-containing protein" evidence="3">
    <location>
        <begin position="18"/>
        <end position="249"/>
    </location>
</feature>
<comment type="caution">
    <text evidence="5">The sequence shown here is derived from an EMBL/GenBank/DDBJ whole genome shotgun (WGS) entry which is preliminary data.</text>
</comment>
<evidence type="ECO:0000256" key="1">
    <source>
        <dbReference type="ARBA" id="ARBA00022729"/>
    </source>
</evidence>
<dbReference type="Gene3D" id="2.60.40.10">
    <property type="entry name" value="Immunoglobulins"/>
    <property type="match status" value="2"/>
</dbReference>
<dbReference type="InterPro" id="IPR003599">
    <property type="entry name" value="Ig_sub"/>
</dbReference>
<sequence>MTRGIIALILFLHWSQGTVVQKPEILREPKSSSASLNCTHNKGISYYQMYWYRQRPGETMRLIVFTVASSKPDFGDVDEKKFDAQKSDAKSGSLTVKDLEPEDSAIYFCAVRTALGDDVLQKPVILYELKGKSAQINCMHNKGSDYRLMYWYQQRQGQTMRLIAFITSYSDPEYADSEQNKFVANKTVPESGSLTVKNLEPNDSAMYFCSVTVMFSAIQTVPERGSLTVKNVQLDDSVIYFCSVSQHTV</sequence>
<keyword evidence="2" id="KW-0391">Immunity</keyword>
<dbReference type="InterPro" id="IPR013783">
    <property type="entry name" value="Ig-like_fold"/>
</dbReference>
<dbReference type="InterPro" id="IPR003598">
    <property type="entry name" value="Ig_sub2"/>
</dbReference>
<proteinExistence type="predicted"/>
<name>A0ABR3LYX0_9TELE</name>
<evidence type="ECO:0000256" key="3">
    <source>
        <dbReference type="SAM" id="SignalP"/>
    </source>
</evidence>
<evidence type="ECO:0000313" key="5">
    <source>
        <dbReference type="EMBL" id="KAL1258073.1"/>
    </source>
</evidence>
<dbReference type="SMART" id="SM00406">
    <property type="entry name" value="IGv"/>
    <property type="match status" value="2"/>
</dbReference>
<dbReference type="SUPFAM" id="SSF48726">
    <property type="entry name" value="Immunoglobulin"/>
    <property type="match status" value="2"/>
</dbReference>
<dbReference type="Pfam" id="PF07686">
    <property type="entry name" value="V-set"/>
    <property type="match status" value="2"/>
</dbReference>
<feature type="signal peptide" evidence="3">
    <location>
        <begin position="1"/>
        <end position="17"/>
    </location>
</feature>
<dbReference type="InterPro" id="IPR007110">
    <property type="entry name" value="Ig-like_dom"/>
</dbReference>
<dbReference type="SMART" id="SM00408">
    <property type="entry name" value="IGc2"/>
    <property type="match status" value="2"/>
</dbReference>
<gene>
    <name evidence="5" type="ORF">QQF64_011317</name>
</gene>
<dbReference type="PANTHER" id="PTHR23268:SF102">
    <property type="entry name" value="IMMUNOGLOBULIN V-SET DOMAIN-CONTAINING PROTEIN"/>
    <property type="match status" value="1"/>
</dbReference>
<reference evidence="5 6" key="1">
    <citation type="submission" date="2023-09" db="EMBL/GenBank/DDBJ databases">
        <authorList>
            <person name="Wang M."/>
        </authorList>
    </citation>
    <scope>NUCLEOTIDE SEQUENCE [LARGE SCALE GENOMIC DNA]</scope>
    <source>
        <strain evidence="5">GT-2023</strain>
        <tissue evidence="5">Liver</tissue>
    </source>
</reference>
<feature type="domain" description="Ig-like" evidence="4">
    <location>
        <begin position="130"/>
        <end position="228"/>
    </location>
</feature>
<evidence type="ECO:0000256" key="2">
    <source>
        <dbReference type="ARBA" id="ARBA00022859"/>
    </source>
</evidence>
<dbReference type="InterPro" id="IPR050413">
    <property type="entry name" value="TCR_beta_variable"/>
</dbReference>
<organism evidence="5 6">
    <name type="scientific">Cirrhinus molitorella</name>
    <name type="common">mud carp</name>
    <dbReference type="NCBI Taxonomy" id="172907"/>
    <lineage>
        <taxon>Eukaryota</taxon>
        <taxon>Metazoa</taxon>
        <taxon>Chordata</taxon>
        <taxon>Craniata</taxon>
        <taxon>Vertebrata</taxon>
        <taxon>Euteleostomi</taxon>
        <taxon>Actinopterygii</taxon>
        <taxon>Neopterygii</taxon>
        <taxon>Teleostei</taxon>
        <taxon>Ostariophysi</taxon>
        <taxon>Cypriniformes</taxon>
        <taxon>Cyprinidae</taxon>
        <taxon>Labeoninae</taxon>
        <taxon>Labeonini</taxon>
        <taxon>Cirrhinus</taxon>
    </lineage>
</organism>
<evidence type="ECO:0000313" key="6">
    <source>
        <dbReference type="Proteomes" id="UP001558613"/>
    </source>
</evidence>
<dbReference type="EMBL" id="JAYMGO010000017">
    <property type="protein sequence ID" value="KAL1258073.1"/>
    <property type="molecule type" value="Genomic_DNA"/>
</dbReference>
<keyword evidence="1 3" id="KW-0732">Signal</keyword>
<dbReference type="SMART" id="SM00409">
    <property type="entry name" value="IG"/>
    <property type="match status" value="2"/>
</dbReference>
<dbReference type="InterPro" id="IPR013106">
    <property type="entry name" value="Ig_V-set"/>
</dbReference>
<feature type="domain" description="Ig-like" evidence="4">
    <location>
        <begin position="23"/>
        <end position="125"/>
    </location>
</feature>
<evidence type="ECO:0000259" key="4">
    <source>
        <dbReference type="PROSITE" id="PS50835"/>
    </source>
</evidence>
<dbReference type="Proteomes" id="UP001558613">
    <property type="component" value="Unassembled WGS sequence"/>
</dbReference>
<dbReference type="PROSITE" id="PS50835">
    <property type="entry name" value="IG_LIKE"/>
    <property type="match status" value="2"/>
</dbReference>